<dbReference type="InterPro" id="IPR029032">
    <property type="entry name" value="AhpD-like"/>
</dbReference>
<comment type="caution">
    <text evidence="1">The sequence shown here is derived from an EMBL/GenBank/DDBJ whole genome shotgun (WGS) entry which is preliminary data.</text>
</comment>
<dbReference type="SUPFAM" id="SSF69118">
    <property type="entry name" value="AhpD-like"/>
    <property type="match status" value="1"/>
</dbReference>
<dbReference type="EMBL" id="MCGO01000059">
    <property type="protein sequence ID" value="ORY36004.1"/>
    <property type="molecule type" value="Genomic_DNA"/>
</dbReference>
<evidence type="ECO:0000313" key="2">
    <source>
        <dbReference type="Proteomes" id="UP000193642"/>
    </source>
</evidence>
<gene>
    <name evidence="1" type="ORF">BCR33DRAFT_491534</name>
</gene>
<reference evidence="1 2" key="1">
    <citation type="submission" date="2016-07" db="EMBL/GenBank/DDBJ databases">
        <title>Pervasive Adenine N6-methylation of Active Genes in Fungi.</title>
        <authorList>
            <consortium name="DOE Joint Genome Institute"/>
            <person name="Mondo S.J."/>
            <person name="Dannebaum R.O."/>
            <person name="Kuo R.C."/>
            <person name="Labutti K."/>
            <person name="Haridas S."/>
            <person name="Kuo A."/>
            <person name="Salamov A."/>
            <person name="Ahrendt S.R."/>
            <person name="Lipzen A."/>
            <person name="Sullivan W."/>
            <person name="Andreopoulos W.B."/>
            <person name="Clum A."/>
            <person name="Lindquist E."/>
            <person name="Daum C."/>
            <person name="Ramamoorthy G.K."/>
            <person name="Gryganskyi A."/>
            <person name="Culley D."/>
            <person name="Magnuson J.K."/>
            <person name="James T.Y."/>
            <person name="O'Malley M.A."/>
            <person name="Stajich J.E."/>
            <person name="Spatafora J.W."/>
            <person name="Visel A."/>
            <person name="Grigoriev I.V."/>
        </authorList>
    </citation>
    <scope>NUCLEOTIDE SEQUENCE [LARGE SCALE GENOMIC DNA]</scope>
    <source>
        <strain evidence="1 2">JEL800</strain>
    </source>
</reference>
<sequence length="272" mass="29864">MSISQEAVTIHHQLAPFVNQEAYAKDCDSLIVIMRYLTGYRSPALQIAHIWKPALHSATLIMTPFRGAPACDFGFSPIDAALRTKVITLTSLVAECPACSALNCRIGKLGKGAYPLKPIVLTPSMISEREQVALNAVVGATVIPAARSERTRKKVVERFGEKGLQLLGTFIALMALTNTMTSLACLDIDADIQKDMEVVLKGTGWNMGRHKTVSTTMNVSDFRQPSTFTVLRHVLKGIKKAKITMSSLPSKPAELNMWIQSKFGFQPRYLSK</sequence>
<dbReference type="OrthoDB" id="2126196at2759"/>
<name>A0A1Y2BMK5_9FUNG</name>
<organism evidence="1 2">
    <name type="scientific">Rhizoclosmatium globosum</name>
    <dbReference type="NCBI Taxonomy" id="329046"/>
    <lineage>
        <taxon>Eukaryota</taxon>
        <taxon>Fungi</taxon>
        <taxon>Fungi incertae sedis</taxon>
        <taxon>Chytridiomycota</taxon>
        <taxon>Chytridiomycota incertae sedis</taxon>
        <taxon>Chytridiomycetes</taxon>
        <taxon>Chytridiales</taxon>
        <taxon>Chytriomycetaceae</taxon>
        <taxon>Rhizoclosmatium</taxon>
    </lineage>
</organism>
<accession>A0A1Y2BMK5</accession>
<protein>
    <submittedName>
        <fullName evidence="1">Uncharacterized protein</fullName>
    </submittedName>
</protein>
<dbReference type="Gene3D" id="1.20.1290.10">
    <property type="entry name" value="AhpD-like"/>
    <property type="match status" value="1"/>
</dbReference>
<evidence type="ECO:0000313" key="1">
    <source>
        <dbReference type="EMBL" id="ORY36004.1"/>
    </source>
</evidence>
<proteinExistence type="predicted"/>
<dbReference type="Proteomes" id="UP000193642">
    <property type="component" value="Unassembled WGS sequence"/>
</dbReference>
<dbReference type="AlphaFoldDB" id="A0A1Y2BMK5"/>
<keyword evidence="2" id="KW-1185">Reference proteome</keyword>